<feature type="region of interest" description="Disordered" evidence="1">
    <location>
        <begin position="698"/>
        <end position="728"/>
    </location>
</feature>
<name>A0A7D9M4W6_PARCT</name>
<dbReference type="Pfam" id="PF00628">
    <property type="entry name" value="PHD"/>
    <property type="match status" value="1"/>
</dbReference>
<dbReference type="InterPro" id="IPR019787">
    <property type="entry name" value="Znf_PHD-finger"/>
</dbReference>
<dbReference type="PROSITE" id="PS00028">
    <property type="entry name" value="ZINC_FINGER_C2H2_1"/>
    <property type="match status" value="1"/>
</dbReference>
<evidence type="ECO:0000313" key="3">
    <source>
        <dbReference type="Proteomes" id="UP001152795"/>
    </source>
</evidence>
<dbReference type="Proteomes" id="UP001152795">
    <property type="component" value="Unassembled WGS sequence"/>
</dbReference>
<reference evidence="2" key="1">
    <citation type="submission" date="2020-04" db="EMBL/GenBank/DDBJ databases">
        <authorList>
            <person name="Alioto T."/>
            <person name="Alioto T."/>
            <person name="Gomez Garrido J."/>
        </authorList>
    </citation>
    <scope>NUCLEOTIDE SEQUENCE</scope>
    <source>
        <strain evidence="2">A484AB</strain>
    </source>
</reference>
<dbReference type="InterPro" id="IPR013087">
    <property type="entry name" value="Znf_C2H2_type"/>
</dbReference>
<organism evidence="2 3">
    <name type="scientific">Paramuricea clavata</name>
    <name type="common">Red gorgonian</name>
    <name type="synonym">Violescent sea-whip</name>
    <dbReference type="NCBI Taxonomy" id="317549"/>
    <lineage>
        <taxon>Eukaryota</taxon>
        <taxon>Metazoa</taxon>
        <taxon>Cnidaria</taxon>
        <taxon>Anthozoa</taxon>
        <taxon>Octocorallia</taxon>
        <taxon>Malacalcyonacea</taxon>
        <taxon>Plexauridae</taxon>
        <taxon>Paramuricea</taxon>
    </lineage>
</organism>
<comment type="caution">
    <text evidence="2">The sequence shown here is derived from an EMBL/GenBank/DDBJ whole genome shotgun (WGS) entry which is preliminary data.</text>
</comment>
<dbReference type="PANTHER" id="PTHR46954:SF1">
    <property type="entry name" value="C2H2-TYPE DOMAIN-CONTAINING PROTEIN"/>
    <property type="match status" value="1"/>
</dbReference>
<dbReference type="InterPro" id="IPR013083">
    <property type="entry name" value="Znf_RING/FYVE/PHD"/>
</dbReference>
<dbReference type="SUPFAM" id="SSF57903">
    <property type="entry name" value="FYVE/PHD zinc finger"/>
    <property type="match status" value="1"/>
</dbReference>
<dbReference type="Gene3D" id="3.30.160.60">
    <property type="entry name" value="Classic Zinc Finger"/>
    <property type="match status" value="1"/>
</dbReference>
<keyword evidence="3" id="KW-1185">Reference proteome</keyword>
<dbReference type="InterPro" id="IPR036236">
    <property type="entry name" value="Znf_C2H2_sf"/>
</dbReference>
<dbReference type="EMBL" id="CACRXK020034407">
    <property type="protein sequence ID" value="CAB4044267.1"/>
    <property type="molecule type" value="Genomic_DNA"/>
</dbReference>
<accession>A0A7D9M4W6</accession>
<dbReference type="PROSITE" id="PS50157">
    <property type="entry name" value="ZINC_FINGER_C2H2_2"/>
    <property type="match status" value="1"/>
</dbReference>
<dbReference type="InterPro" id="IPR011011">
    <property type="entry name" value="Znf_FYVE_PHD"/>
</dbReference>
<proteinExistence type="predicted"/>
<dbReference type="InterPro" id="IPR001965">
    <property type="entry name" value="Znf_PHD"/>
</dbReference>
<dbReference type="SMART" id="SM00249">
    <property type="entry name" value="PHD"/>
    <property type="match status" value="1"/>
</dbReference>
<dbReference type="Gene3D" id="3.30.40.10">
    <property type="entry name" value="Zinc/RING finger domain, C3HC4 (zinc finger)"/>
    <property type="match status" value="1"/>
</dbReference>
<protein>
    <submittedName>
        <fullName evidence="2">PREDICTED: uncharacterized protein LOC105443326</fullName>
    </submittedName>
</protein>
<evidence type="ECO:0000313" key="2">
    <source>
        <dbReference type="EMBL" id="CAB4044267.1"/>
    </source>
</evidence>
<dbReference type="PANTHER" id="PTHR46954">
    <property type="entry name" value="C2H2-TYPE DOMAIN-CONTAINING PROTEIN"/>
    <property type="match status" value="1"/>
</dbReference>
<gene>
    <name evidence="2" type="ORF">PACLA_8A026239</name>
</gene>
<evidence type="ECO:0000256" key="1">
    <source>
        <dbReference type="SAM" id="MobiDB-lite"/>
    </source>
</evidence>
<dbReference type="OrthoDB" id="436852at2759"/>
<sequence>MPKKTRDWLLLWRNNSGRNSRAPTERGSWIEGAWHISNHDTKIIPSTKQRVASRRYHCLVDARVATKSNRYREFHPDSHYLFSRNKHRREFCTLFQSDVCIASMDDMAKIKVGAPAVSRYHQLRRLCPTMDMPNYADHDFLVPNYLLSASGYMFLEEKNVAAPILEEAGDVQVKNHFQDNAYDTTSEKSQTSVGTKNIEDAFGVNIGTGTAGNFWNNMVCQCREQLNILTTEKEICDNVLEEINHNIEFYCQKFKMEANYITEMCNNIEDQLHTCQEHLNIISSGLSSIFHCQVVQLDTLNNSSKVIEGRSCSNYESPIYFGILPEDRLVKVCPVTFKRETLEKYKDIPLIPEDIIYDGVGRAHLKTPYSGTANVYIRSHKYNATSVATHVTDLYEMLDPIREEKSVLMFLADGGPDFNPSHIANELFYYRLFRKLDADILTVMTYAARYSAFNPIEHLWAPLSNRLSGVIFSPLIDDDKTAPALQSGIDSATVKRKESTIFDRAMNDIKDKHWKDVLFDGFPVQTKIIPCNNDNLLFNDYDDVKACLKSPLRDLHQYADLIKEFNECNKHIDRHLNEIIFVKCDDSSCCNDFRSKKVKEHFQGIVKFPSPSESKEYRGRFNTFLQEEINPEKRFGDEGQHTADNADLGKCAYCPAFSFKSKTEKDRHLGMFHRRQRLNVQTTGKAFKCNYEGCGKTFESQPSLSRHQTSSKHRKRDQDQRGQKPSQKKPKMLFTIADAFRQAEGRKRREMVLEDKEDLCAADNCIIKNEDHENDVDWIECGKCGAWFHLRCVALDTMTKEEFENFNFLCVKCE</sequence>
<feature type="compositionally biased region" description="Polar residues" evidence="1">
    <location>
        <begin position="698"/>
        <end position="708"/>
    </location>
</feature>
<dbReference type="AlphaFoldDB" id="A0A7D9M4W6"/>
<dbReference type="SUPFAM" id="SSF57667">
    <property type="entry name" value="beta-beta-alpha zinc fingers"/>
    <property type="match status" value="1"/>
</dbReference>
<dbReference type="SMART" id="SM00355">
    <property type="entry name" value="ZnF_C2H2"/>
    <property type="match status" value="2"/>
</dbReference>